<evidence type="ECO:0000256" key="1">
    <source>
        <dbReference type="ARBA" id="ARBA00009919"/>
    </source>
</evidence>
<sequence>MIITPEVLNKQKNDFTIIDVRSDEERQNFPLLGLDTILSSYDESINVAGKKVLVCQFGIVTEGMIIEKNINNAFSLLGGAQAWVEYYNENKDLSRWTRQIVLPEIGIEGQKKLLNCQVSIIGMGGLGCPVAQSLVMAGIGKLKLIDDDFVSISNLHRQPLYSFQDVNKKKILAAKSKLKALNPEVTIETDDVFFDDKNGEELLLNTDVIIDATDNIKSRQRIDQVSKKLKIPTVYGALFRFEGQVSILNVNGSAGYNELFPNSNTNGEDSCADAGVLSMLPAIIGNIQALEAIKLIVGINNNLIGKLLMYDGMNHKTEVIEL</sequence>
<dbReference type="CDD" id="cd00158">
    <property type="entry name" value="RHOD"/>
    <property type="match status" value="1"/>
</dbReference>
<evidence type="ECO:0000313" key="3">
    <source>
        <dbReference type="EMBL" id="AGO87981.1"/>
    </source>
</evidence>
<dbReference type="CDD" id="cd00757">
    <property type="entry name" value="ThiF_MoeB_HesA_family"/>
    <property type="match status" value="1"/>
</dbReference>
<dbReference type="PANTHER" id="PTHR10953:SF102">
    <property type="entry name" value="ADENYLYLTRANSFERASE AND SULFURTRANSFERASE MOCS3"/>
    <property type="match status" value="1"/>
</dbReference>
<dbReference type="PANTHER" id="PTHR10953">
    <property type="entry name" value="UBIQUITIN-ACTIVATING ENZYME E1"/>
    <property type="match status" value="1"/>
</dbReference>
<dbReference type="GO" id="GO:0016779">
    <property type="term" value="F:nucleotidyltransferase activity"/>
    <property type="evidence" value="ECO:0007669"/>
    <property type="project" value="TreeGrafter"/>
</dbReference>
<feature type="domain" description="THIF-type NAD/FAD binding fold" evidence="2">
    <location>
        <begin position="97"/>
        <end position="320"/>
    </location>
</feature>
<evidence type="ECO:0000259" key="2">
    <source>
        <dbReference type="Pfam" id="PF00899"/>
    </source>
</evidence>
<dbReference type="FunFam" id="3.40.50.720:FF:000080">
    <property type="entry name" value="Thiazole biosynthesis adenylyltransferase ThiF"/>
    <property type="match status" value="1"/>
</dbReference>
<reference evidence="3" key="1">
    <citation type="journal article" date="2014" name="ISME J.">
        <title>Genomic properties of Marine Group A bacteria indicate a role in the marine sulfur cycle.</title>
        <authorList>
            <person name="Wright J.J."/>
            <person name="Mewis K."/>
            <person name="Hanson N.W."/>
            <person name="Konwar K.M."/>
            <person name="Maas K.R."/>
            <person name="Hallam S.J."/>
        </authorList>
    </citation>
    <scope>NUCLEOTIDE SEQUENCE</scope>
</reference>
<dbReference type="InterPro" id="IPR045886">
    <property type="entry name" value="ThiF/MoeB/HesA"/>
</dbReference>
<dbReference type="EMBL" id="KF170421">
    <property type="protein sequence ID" value="AGO87981.1"/>
    <property type="molecule type" value="Genomic_DNA"/>
</dbReference>
<dbReference type="GO" id="GO:0004792">
    <property type="term" value="F:thiosulfate-cyanide sulfurtransferase activity"/>
    <property type="evidence" value="ECO:0007669"/>
    <property type="project" value="TreeGrafter"/>
</dbReference>
<dbReference type="Pfam" id="PF00899">
    <property type="entry name" value="ThiF"/>
    <property type="match status" value="1"/>
</dbReference>
<protein>
    <recommendedName>
        <fullName evidence="2">THIF-type NAD/FAD binding fold domain-containing protein</fullName>
    </recommendedName>
</protein>
<accession>S4W5N1</accession>
<dbReference type="InterPro" id="IPR000594">
    <property type="entry name" value="ThiF_NAD_FAD-bd"/>
</dbReference>
<dbReference type="AlphaFoldDB" id="S4W5N1"/>
<dbReference type="InterPro" id="IPR035985">
    <property type="entry name" value="Ubiquitin-activating_enz"/>
</dbReference>
<dbReference type="GO" id="GO:0008146">
    <property type="term" value="F:sulfotransferase activity"/>
    <property type="evidence" value="ECO:0007669"/>
    <property type="project" value="TreeGrafter"/>
</dbReference>
<dbReference type="SUPFAM" id="SSF52821">
    <property type="entry name" value="Rhodanese/Cell cycle control phosphatase"/>
    <property type="match status" value="1"/>
</dbReference>
<dbReference type="Gene3D" id="3.40.50.720">
    <property type="entry name" value="NAD(P)-binding Rossmann-like Domain"/>
    <property type="match status" value="1"/>
</dbReference>
<dbReference type="GO" id="GO:0008641">
    <property type="term" value="F:ubiquitin-like modifier activating enzyme activity"/>
    <property type="evidence" value="ECO:0007669"/>
    <property type="project" value="InterPro"/>
</dbReference>
<dbReference type="GO" id="GO:0005829">
    <property type="term" value="C:cytosol"/>
    <property type="evidence" value="ECO:0007669"/>
    <property type="project" value="TreeGrafter"/>
</dbReference>
<organism evidence="3">
    <name type="scientific">uncultured bacterium FPPP_13C3</name>
    <dbReference type="NCBI Taxonomy" id="1343845"/>
    <lineage>
        <taxon>Bacteria</taxon>
        <taxon>environmental samples</taxon>
    </lineage>
</organism>
<comment type="similarity">
    <text evidence="1">Belongs to the HesA/MoeB/ThiF family.</text>
</comment>
<dbReference type="InterPro" id="IPR036873">
    <property type="entry name" value="Rhodanese-like_dom_sf"/>
</dbReference>
<name>S4W5N1_9BACT</name>
<dbReference type="SUPFAM" id="SSF69572">
    <property type="entry name" value="Activating enzymes of the ubiquitin-like proteins"/>
    <property type="match status" value="1"/>
</dbReference>
<proteinExistence type="inferred from homology"/>